<dbReference type="InterPro" id="IPR019475">
    <property type="entry name" value="DNA_primase_DnaB-bd"/>
</dbReference>
<evidence type="ECO:0000259" key="16">
    <source>
        <dbReference type="PROSITE" id="PS50880"/>
    </source>
</evidence>
<feature type="region of interest" description="Disordered" evidence="15">
    <location>
        <begin position="441"/>
        <end position="473"/>
    </location>
</feature>
<dbReference type="GO" id="GO:0006269">
    <property type="term" value="P:DNA replication, synthesis of primer"/>
    <property type="evidence" value="ECO:0007669"/>
    <property type="project" value="UniProtKB-UniRule"/>
</dbReference>
<evidence type="ECO:0000256" key="8">
    <source>
        <dbReference type="ARBA" id="ARBA00022833"/>
    </source>
</evidence>
<dbReference type="FunFam" id="3.90.580.10:FF:000001">
    <property type="entry name" value="DNA primase"/>
    <property type="match status" value="1"/>
</dbReference>
<evidence type="ECO:0000256" key="7">
    <source>
        <dbReference type="ARBA" id="ARBA00022771"/>
    </source>
</evidence>
<dbReference type="PANTHER" id="PTHR30313:SF2">
    <property type="entry name" value="DNA PRIMASE"/>
    <property type="match status" value="1"/>
</dbReference>
<dbReference type="GO" id="GO:0003677">
    <property type="term" value="F:DNA binding"/>
    <property type="evidence" value="ECO:0007669"/>
    <property type="project" value="UniProtKB-KW"/>
</dbReference>
<dbReference type="Gene3D" id="3.90.580.10">
    <property type="entry name" value="Zinc finger, CHC2-type domain"/>
    <property type="match status" value="1"/>
</dbReference>
<dbReference type="EC" id="2.7.7.101" evidence="12"/>
<keyword evidence="6 12" id="KW-0479">Metal-binding</keyword>
<dbReference type="GO" id="GO:0008270">
    <property type="term" value="F:zinc ion binding"/>
    <property type="evidence" value="ECO:0007669"/>
    <property type="project" value="UniProtKB-UniRule"/>
</dbReference>
<protein>
    <recommendedName>
        <fullName evidence="12 13">DNA primase</fullName>
        <ecNumber evidence="12">2.7.7.101</ecNumber>
    </recommendedName>
</protein>
<evidence type="ECO:0000256" key="2">
    <source>
        <dbReference type="ARBA" id="ARBA00022515"/>
    </source>
</evidence>
<organism evidence="17 18">
    <name type="scientific">Amycolatopsis acidicola</name>
    <dbReference type="NCBI Taxonomy" id="2596893"/>
    <lineage>
        <taxon>Bacteria</taxon>
        <taxon>Bacillati</taxon>
        <taxon>Actinomycetota</taxon>
        <taxon>Actinomycetes</taxon>
        <taxon>Pseudonocardiales</taxon>
        <taxon>Pseudonocardiaceae</taxon>
        <taxon>Amycolatopsis</taxon>
    </lineage>
</organism>
<dbReference type="RefSeq" id="WP_144746735.1">
    <property type="nucleotide sequence ID" value="NZ_VMNW02000027.1"/>
</dbReference>
<evidence type="ECO:0000256" key="10">
    <source>
        <dbReference type="ARBA" id="ARBA00023125"/>
    </source>
</evidence>
<dbReference type="SUPFAM" id="SSF56731">
    <property type="entry name" value="DNA primase core"/>
    <property type="match status" value="1"/>
</dbReference>
<evidence type="ECO:0000256" key="13">
    <source>
        <dbReference type="PIRNR" id="PIRNR002811"/>
    </source>
</evidence>
<comment type="subunit">
    <text evidence="12">Monomer. Interacts with DnaB.</text>
</comment>
<gene>
    <name evidence="12" type="primary">dnaG</name>
    <name evidence="17" type="ORF">FPZ12_019490</name>
</gene>
<dbReference type="Gene3D" id="3.90.980.10">
    <property type="entry name" value="DNA primase, catalytic core, N-terminal domain"/>
    <property type="match status" value="1"/>
</dbReference>
<dbReference type="InterPro" id="IPR050219">
    <property type="entry name" value="DnaG_primase"/>
</dbReference>
<dbReference type="Pfam" id="PF08275">
    <property type="entry name" value="DNAG_N"/>
    <property type="match status" value="1"/>
</dbReference>
<dbReference type="Gene3D" id="3.40.1360.10">
    <property type="match status" value="1"/>
</dbReference>
<dbReference type="OrthoDB" id="9803773at2"/>
<dbReference type="GO" id="GO:0003899">
    <property type="term" value="F:DNA-directed RNA polymerase activity"/>
    <property type="evidence" value="ECO:0007669"/>
    <property type="project" value="UniProtKB-UniRule"/>
</dbReference>
<keyword evidence="8 12" id="KW-0862">Zinc</keyword>
<dbReference type="Pfam" id="PF13662">
    <property type="entry name" value="Toprim_4"/>
    <property type="match status" value="1"/>
</dbReference>
<dbReference type="InterPro" id="IPR034151">
    <property type="entry name" value="TOPRIM_DnaG_bac"/>
</dbReference>
<feature type="domain" description="Toprim" evidence="16">
    <location>
        <begin position="262"/>
        <end position="348"/>
    </location>
</feature>
<dbReference type="SMART" id="SM00400">
    <property type="entry name" value="ZnF_CHCC"/>
    <property type="match status" value="1"/>
</dbReference>
<dbReference type="Pfam" id="PF08278">
    <property type="entry name" value="DnaG_DnaB_bind"/>
    <property type="match status" value="1"/>
</dbReference>
<comment type="cofactor">
    <cofactor evidence="12 13 14">
        <name>Zn(2+)</name>
        <dbReference type="ChEBI" id="CHEBI:29105"/>
    </cofactor>
    <text evidence="12 13 14">Binds 1 zinc ion per monomer.</text>
</comment>
<keyword evidence="3 12" id="KW-0808">Transferase</keyword>
<dbReference type="GO" id="GO:0000428">
    <property type="term" value="C:DNA-directed RNA polymerase complex"/>
    <property type="evidence" value="ECO:0007669"/>
    <property type="project" value="UniProtKB-KW"/>
</dbReference>
<dbReference type="Proteomes" id="UP000319769">
    <property type="component" value="Unassembled WGS sequence"/>
</dbReference>
<dbReference type="PROSITE" id="PS50880">
    <property type="entry name" value="TOPRIM"/>
    <property type="match status" value="1"/>
</dbReference>
<dbReference type="InterPro" id="IPR006171">
    <property type="entry name" value="TOPRIM_dom"/>
</dbReference>
<dbReference type="EMBL" id="VMNW02000027">
    <property type="protein sequence ID" value="KAA9159811.1"/>
    <property type="molecule type" value="Genomic_DNA"/>
</dbReference>
<dbReference type="PIRSF" id="PIRSF002811">
    <property type="entry name" value="DnaG"/>
    <property type="match status" value="1"/>
</dbReference>
<keyword evidence="4 12" id="KW-0548">Nucleotidyltransferase</keyword>
<keyword evidence="18" id="KW-1185">Reference proteome</keyword>
<dbReference type="InterPro" id="IPR030846">
    <property type="entry name" value="DnaG_bac"/>
</dbReference>
<keyword evidence="5 12" id="KW-0235">DNA replication</keyword>
<evidence type="ECO:0000313" key="17">
    <source>
        <dbReference type="EMBL" id="KAA9159811.1"/>
    </source>
</evidence>
<name>A0A5N0V077_9PSEU</name>
<dbReference type="PANTHER" id="PTHR30313">
    <property type="entry name" value="DNA PRIMASE"/>
    <property type="match status" value="1"/>
</dbReference>
<evidence type="ECO:0000256" key="6">
    <source>
        <dbReference type="ARBA" id="ARBA00022723"/>
    </source>
</evidence>
<evidence type="ECO:0000256" key="3">
    <source>
        <dbReference type="ARBA" id="ARBA00022679"/>
    </source>
</evidence>
<dbReference type="InterPro" id="IPR036977">
    <property type="entry name" value="DNA_primase_Znf_CHC2"/>
</dbReference>
<sequence>MAGRIRESDIAEVRERNRIDEVVGDYVALRNAGGGALKGLCPFHDEKTPSFNVRPTHGTFHCFGCGEGGDVIKFVMKIDHLPFVEAVERLADRVGFRLTYEGGGGSVQRDRGTRTRMVEAHKAAAEFYTAQLQSPEAQAAREYLKERGFDEASWRTFGCGFAPSGWDKLTKHLLNRGFELTELLKAQIVREGQRGPMDRFHRRLVWPIKDLGGDVVGFGARRLFDDDRIQAKYLNTSESPIYKKSQVLFGLDLAKREIAKRHQVVVVEGYTDVMAMHAAGVPTAVASSGTAFGEDHMKVLRRLLMDDDAFRGEVIFTFDGDEAGQKAALKAFEGDQTFAGQTYIAIAPDGMDPCELRLAKGDAAVRDLVARRIPLFEFAIRSMLRSYDLDSVDGQVAALQRTVPLVAQIKDRAKRDGYATKLAWWVGWQDADMVVRRVRGASNSSAPVKNGRRPAAPQTNGSGPDVQRPAPGDPRLMAQREVLKAALQEPAVAGPEYDALPEEAFTHPAYVAVHRAVQKAGGASCGLAGPALIDAASEHTPQGTVRTLLSELSVEPLRAKGEADTRYIGSMIAAVQENLVGRQIGEIKSRLQRLSPVEAPEDYRALFGDLVALEEYRKALRGQAIGGWD</sequence>
<evidence type="ECO:0000256" key="9">
    <source>
        <dbReference type="ARBA" id="ARBA00022842"/>
    </source>
</evidence>
<dbReference type="Pfam" id="PF10410">
    <property type="entry name" value="DnaB_bind"/>
    <property type="match status" value="1"/>
</dbReference>
<keyword evidence="11 12" id="KW-0804">Transcription</keyword>
<evidence type="ECO:0000256" key="1">
    <source>
        <dbReference type="ARBA" id="ARBA00022478"/>
    </source>
</evidence>
<dbReference type="GO" id="GO:1990077">
    <property type="term" value="C:primosome complex"/>
    <property type="evidence" value="ECO:0007669"/>
    <property type="project" value="UniProtKB-KW"/>
</dbReference>
<dbReference type="InterPro" id="IPR013173">
    <property type="entry name" value="DNA_primase_DnaG_DnaB-bd_dom"/>
</dbReference>
<keyword evidence="1 12" id="KW-0240">DNA-directed RNA polymerase</keyword>
<evidence type="ECO:0000256" key="15">
    <source>
        <dbReference type="SAM" id="MobiDB-lite"/>
    </source>
</evidence>
<evidence type="ECO:0000256" key="5">
    <source>
        <dbReference type="ARBA" id="ARBA00022705"/>
    </source>
</evidence>
<accession>A0A5N0V077</accession>
<keyword evidence="2 12" id="KW-0639">Primosome</keyword>
<dbReference type="InterPro" id="IPR037068">
    <property type="entry name" value="DNA_primase_core_N_sf"/>
</dbReference>
<dbReference type="SUPFAM" id="SSF57783">
    <property type="entry name" value="Zinc beta-ribbon"/>
    <property type="match status" value="1"/>
</dbReference>
<dbReference type="NCBIfam" id="TIGR01391">
    <property type="entry name" value="dnaG"/>
    <property type="match status" value="1"/>
</dbReference>
<dbReference type="SMART" id="SM00766">
    <property type="entry name" value="DnaG_DnaB_bind"/>
    <property type="match status" value="1"/>
</dbReference>
<dbReference type="GO" id="GO:0005737">
    <property type="term" value="C:cytoplasm"/>
    <property type="evidence" value="ECO:0007669"/>
    <property type="project" value="TreeGrafter"/>
</dbReference>
<dbReference type="InterPro" id="IPR006295">
    <property type="entry name" value="DNA_primase_DnaG"/>
</dbReference>
<comment type="caution">
    <text evidence="17">The sequence shown here is derived from an EMBL/GenBank/DDBJ whole genome shotgun (WGS) entry which is preliminary data.</text>
</comment>
<dbReference type="HAMAP" id="MF_00974">
    <property type="entry name" value="DNA_primase_DnaG"/>
    <property type="match status" value="1"/>
</dbReference>
<keyword evidence="9" id="KW-0460">Magnesium</keyword>
<keyword evidence="7 12" id="KW-0863">Zinc-finger</keyword>
<evidence type="ECO:0000313" key="18">
    <source>
        <dbReference type="Proteomes" id="UP000319769"/>
    </source>
</evidence>
<evidence type="ECO:0000256" key="4">
    <source>
        <dbReference type="ARBA" id="ARBA00022695"/>
    </source>
</evidence>
<dbReference type="FunFam" id="3.90.980.10:FF:000001">
    <property type="entry name" value="DNA primase"/>
    <property type="match status" value="1"/>
</dbReference>
<comment type="similarity">
    <text evidence="12 13">Belongs to the DnaG primase family.</text>
</comment>
<evidence type="ECO:0000256" key="14">
    <source>
        <dbReference type="PIRSR" id="PIRSR002811-1"/>
    </source>
</evidence>
<comment type="function">
    <text evidence="12 13">RNA polymerase that catalyzes the synthesis of short RNA molecules used as primers for DNA polymerase during DNA replication.</text>
</comment>
<evidence type="ECO:0000256" key="11">
    <source>
        <dbReference type="ARBA" id="ARBA00023163"/>
    </source>
</evidence>
<dbReference type="Pfam" id="PF01807">
    <property type="entry name" value="Zn_ribbon_DnaG"/>
    <property type="match status" value="1"/>
</dbReference>
<reference evidence="17" key="1">
    <citation type="submission" date="2019-09" db="EMBL/GenBank/DDBJ databases">
        <authorList>
            <person name="Teo W.F.A."/>
            <person name="Duangmal K."/>
        </authorList>
    </citation>
    <scope>NUCLEOTIDE SEQUENCE [LARGE SCALE GENOMIC DNA]</scope>
    <source>
        <strain evidence="17">K81G1</strain>
    </source>
</reference>
<dbReference type="SMART" id="SM00493">
    <property type="entry name" value="TOPRIM"/>
    <property type="match status" value="1"/>
</dbReference>
<dbReference type="InterPro" id="IPR002694">
    <property type="entry name" value="Znf_CHC2"/>
</dbReference>
<dbReference type="AlphaFoldDB" id="A0A5N0V077"/>
<keyword evidence="10 12" id="KW-0238">DNA-binding</keyword>
<comment type="domain">
    <text evidence="12">Contains an N-terminal zinc-binding domain, a central core domain that contains the primase activity, and a C-terminal DnaB-binding domain.</text>
</comment>
<dbReference type="InterPro" id="IPR013264">
    <property type="entry name" value="DNAG_N"/>
</dbReference>
<dbReference type="CDD" id="cd03364">
    <property type="entry name" value="TOPRIM_DnaG_primases"/>
    <property type="match status" value="1"/>
</dbReference>
<comment type="catalytic activity">
    <reaction evidence="12">
        <text>ssDNA + n NTP = ssDNA/pppN(pN)n-1 hybrid + (n-1) diphosphate.</text>
        <dbReference type="EC" id="2.7.7.101"/>
    </reaction>
</comment>
<evidence type="ECO:0000256" key="12">
    <source>
        <dbReference type="HAMAP-Rule" id="MF_00974"/>
    </source>
</evidence>
<feature type="zinc finger region" description="CHC2-type" evidence="12 14">
    <location>
        <begin position="41"/>
        <end position="65"/>
    </location>
</feature>
<proteinExistence type="inferred from homology"/>